<accession>A0ABT1REQ5</accession>
<name>A0ABT1REQ5_9HYPH</name>
<organism evidence="1 2">
    <name type="scientific">Shinella lacus</name>
    <dbReference type="NCBI Taxonomy" id="2654216"/>
    <lineage>
        <taxon>Bacteria</taxon>
        <taxon>Pseudomonadati</taxon>
        <taxon>Pseudomonadota</taxon>
        <taxon>Alphaproteobacteria</taxon>
        <taxon>Hyphomicrobiales</taxon>
        <taxon>Rhizobiaceae</taxon>
        <taxon>Shinella</taxon>
    </lineage>
</organism>
<gene>
    <name evidence="1" type="ORF">GB927_026785</name>
</gene>
<dbReference type="Proteomes" id="UP000996601">
    <property type="component" value="Unassembled WGS sequence"/>
</dbReference>
<keyword evidence="2" id="KW-1185">Reference proteome</keyword>
<evidence type="ECO:0000313" key="2">
    <source>
        <dbReference type="Proteomes" id="UP000996601"/>
    </source>
</evidence>
<protein>
    <submittedName>
        <fullName evidence="1">Uncharacterized protein</fullName>
    </submittedName>
</protein>
<reference evidence="1" key="1">
    <citation type="submission" date="2021-07" db="EMBL/GenBank/DDBJ databases">
        <title>Shinella sp. nov., a novel member of the genus Shinella from water.</title>
        <authorList>
            <person name="Deng Y."/>
        </authorList>
    </citation>
    <scope>NUCLEOTIDE SEQUENCE</scope>
    <source>
        <strain evidence="1">CPCC 100929</strain>
    </source>
</reference>
<dbReference type="RefSeq" id="WP_256120289.1">
    <property type="nucleotide sequence ID" value="NZ_WHSB02000014.1"/>
</dbReference>
<sequence length="106" mass="11715">MLSLAFERMSTTLLEFREMSRSLYRYLLTRLENNEPTIASLEQTIEDIKAILAASNVPIPEGLAQLHQSGTIKIIDDVPAGKIETILMARADRAGASEPSRTGEVK</sequence>
<dbReference type="EMBL" id="WHSB02000014">
    <property type="protein sequence ID" value="MCQ4633670.1"/>
    <property type="molecule type" value="Genomic_DNA"/>
</dbReference>
<proteinExistence type="predicted"/>
<evidence type="ECO:0000313" key="1">
    <source>
        <dbReference type="EMBL" id="MCQ4633670.1"/>
    </source>
</evidence>
<comment type="caution">
    <text evidence="1">The sequence shown here is derived from an EMBL/GenBank/DDBJ whole genome shotgun (WGS) entry which is preliminary data.</text>
</comment>